<evidence type="ECO:0000256" key="1">
    <source>
        <dbReference type="ARBA" id="ARBA00010523"/>
    </source>
</evidence>
<dbReference type="InterPro" id="IPR046348">
    <property type="entry name" value="SIS_dom_sf"/>
</dbReference>
<evidence type="ECO:0000256" key="2">
    <source>
        <dbReference type="ARBA" id="ARBA00023235"/>
    </source>
</evidence>
<dbReference type="RefSeq" id="WP_344838863.1">
    <property type="nucleotide sequence ID" value="NZ_BAAAUV010000040.1"/>
</dbReference>
<protein>
    <submittedName>
        <fullName evidence="4">SIS domain-containing protein</fullName>
    </submittedName>
</protein>
<feature type="domain" description="Bifunctional glucose-6-phosphate/mannose-6-phosphate isomerase C-terminal" evidence="3">
    <location>
        <begin position="194"/>
        <end position="343"/>
    </location>
</feature>
<dbReference type="Proteomes" id="UP001501237">
    <property type="component" value="Unassembled WGS sequence"/>
</dbReference>
<evidence type="ECO:0000259" key="3">
    <source>
        <dbReference type="Pfam" id="PF10432"/>
    </source>
</evidence>
<dbReference type="Pfam" id="PF10432">
    <property type="entry name" value="bact-PGI_C"/>
    <property type="match status" value="1"/>
</dbReference>
<evidence type="ECO:0000313" key="5">
    <source>
        <dbReference type="Proteomes" id="UP001501237"/>
    </source>
</evidence>
<name>A0ABP6QN10_9ACTN</name>
<comment type="similarity">
    <text evidence="1">Belongs to the PGI/PMI family.</text>
</comment>
<comment type="caution">
    <text evidence="4">The sequence shown here is derived from an EMBL/GenBank/DDBJ whole genome shotgun (WGS) entry which is preliminary data.</text>
</comment>
<gene>
    <name evidence="4" type="ORF">GCM10010468_76810</name>
</gene>
<evidence type="ECO:0000313" key="4">
    <source>
        <dbReference type="EMBL" id="GAA3240207.1"/>
    </source>
</evidence>
<dbReference type="SUPFAM" id="SSF53697">
    <property type="entry name" value="SIS domain"/>
    <property type="match status" value="1"/>
</dbReference>
<sequence length="345" mass="36445">MEDVDALEAADPAGMLRRLAGGAAQIRQAQRLAAEAGIDVALEHAQRPRSIVIAGDGLVGDIVAAVCGIGCPIPVISPPEGPLPGWIGATDLLFAVGEDSLALADQALRRGMSVVTVGLPDGRLSQFAIQSRSLHLPVPNTGPARTELWARLVPVLLVVRGLGLLQLSDETLESTAALLEDLAHRLRPSSEPFVNPAKQIALELKDALPMAWGTGPLTWAAARRFTEQLADNAKRASAVPRLGALDATPPAQDADDFFRDRGDDPETALHVVIFEDTGERRPAVGEVARARSLAVTEFKAEGTHPLERVASLITVCDYVSVYLALSLGIDPTPVAAVSEFKARTA</sequence>
<dbReference type="Gene3D" id="3.40.50.10490">
    <property type="entry name" value="Glucose-6-phosphate isomerase like protein, domain 1"/>
    <property type="match status" value="2"/>
</dbReference>
<keyword evidence="5" id="KW-1185">Reference proteome</keyword>
<accession>A0ABP6QN10</accession>
<keyword evidence="2" id="KW-0413">Isomerase</keyword>
<organism evidence="4 5">
    <name type="scientific">Actinocorallia longicatena</name>
    <dbReference type="NCBI Taxonomy" id="111803"/>
    <lineage>
        <taxon>Bacteria</taxon>
        <taxon>Bacillati</taxon>
        <taxon>Actinomycetota</taxon>
        <taxon>Actinomycetes</taxon>
        <taxon>Streptosporangiales</taxon>
        <taxon>Thermomonosporaceae</taxon>
        <taxon>Actinocorallia</taxon>
    </lineage>
</organism>
<dbReference type="EMBL" id="BAAAUV010000040">
    <property type="protein sequence ID" value="GAA3240207.1"/>
    <property type="molecule type" value="Genomic_DNA"/>
</dbReference>
<proteinExistence type="inferred from homology"/>
<dbReference type="InterPro" id="IPR019490">
    <property type="entry name" value="Glu6P/Mann6P_isomerase_C"/>
</dbReference>
<reference evidence="5" key="1">
    <citation type="journal article" date="2019" name="Int. J. Syst. Evol. Microbiol.">
        <title>The Global Catalogue of Microorganisms (GCM) 10K type strain sequencing project: providing services to taxonomists for standard genome sequencing and annotation.</title>
        <authorList>
            <consortium name="The Broad Institute Genomics Platform"/>
            <consortium name="The Broad Institute Genome Sequencing Center for Infectious Disease"/>
            <person name="Wu L."/>
            <person name="Ma J."/>
        </authorList>
    </citation>
    <scope>NUCLEOTIDE SEQUENCE [LARGE SCALE GENOMIC DNA]</scope>
    <source>
        <strain evidence="5">JCM 9377</strain>
    </source>
</reference>